<accession>A0A9N9UU83</accession>
<name>A0A9N9UU83_9HYPO</name>
<keyword evidence="1" id="KW-0812">Transmembrane</keyword>
<sequence length="93" mass="10681">MYPSAVLCIPITILKLCVGILSIVESIVIWKFNARIWTLDFVITHHFWADLIIFECVFDSGVWIFLLVTWFSSDNTIDNVKGVLCIIVDFTNI</sequence>
<keyword evidence="1" id="KW-0472">Membrane</keyword>
<protein>
    <submittedName>
        <fullName evidence="2">Uncharacterized protein</fullName>
    </submittedName>
</protein>
<gene>
    <name evidence="2" type="ORF">CBYS24578_00012913</name>
</gene>
<dbReference type="AlphaFoldDB" id="A0A9N9UU83"/>
<proteinExistence type="predicted"/>
<keyword evidence="1" id="KW-1133">Transmembrane helix</keyword>
<comment type="caution">
    <text evidence="2">The sequence shown here is derived from an EMBL/GenBank/DDBJ whole genome shotgun (WGS) entry which is preliminary data.</text>
</comment>
<dbReference type="EMBL" id="CABFNO020001539">
    <property type="protein sequence ID" value="CAG9996614.1"/>
    <property type="molecule type" value="Genomic_DNA"/>
</dbReference>
<dbReference type="Proteomes" id="UP000754883">
    <property type="component" value="Unassembled WGS sequence"/>
</dbReference>
<evidence type="ECO:0000256" key="1">
    <source>
        <dbReference type="SAM" id="Phobius"/>
    </source>
</evidence>
<reference evidence="2" key="1">
    <citation type="submission" date="2021-10" db="EMBL/GenBank/DDBJ databases">
        <authorList>
            <person name="Piombo E."/>
        </authorList>
    </citation>
    <scope>NUCLEOTIDE SEQUENCE</scope>
</reference>
<feature type="transmembrane region" description="Helical" evidence="1">
    <location>
        <begin position="52"/>
        <end position="71"/>
    </location>
</feature>
<keyword evidence="3" id="KW-1185">Reference proteome</keyword>
<evidence type="ECO:0000313" key="3">
    <source>
        <dbReference type="Proteomes" id="UP000754883"/>
    </source>
</evidence>
<feature type="transmembrane region" description="Helical" evidence="1">
    <location>
        <begin position="12"/>
        <end position="32"/>
    </location>
</feature>
<evidence type="ECO:0000313" key="2">
    <source>
        <dbReference type="EMBL" id="CAG9996614.1"/>
    </source>
</evidence>
<organism evidence="2 3">
    <name type="scientific">Clonostachys byssicola</name>
    <dbReference type="NCBI Taxonomy" id="160290"/>
    <lineage>
        <taxon>Eukaryota</taxon>
        <taxon>Fungi</taxon>
        <taxon>Dikarya</taxon>
        <taxon>Ascomycota</taxon>
        <taxon>Pezizomycotina</taxon>
        <taxon>Sordariomycetes</taxon>
        <taxon>Hypocreomycetidae</taxon>
        <taxon>Hypocreales</taxon>
        <taxon>Bionectriaceae</taxon>
        <taxon>Clonostachys</taxon>
    </lineage>
</organism>